<dbReference type="GO" id="GO:0043531">
    <property type="term" value="F:ADP binding"/>
    <property type="evidence" value="ECO:0007669"/>
    <property type="project" value="InterPro"/>
</dbReference>
<name>A0A5J9W421_9POAL</name>
<keyword evidence="2" id="KW-0611">Plant defense</keyword>
<dbReference type="PANTHER" id="PTHR23155:SF1122">
    <property type="entry name" value="NB-ARC DOMAIN CONTAINING PROTEIN, EXPRESSED"/>
    <property type="match status" value="1"/>
</dbReference>
<dbReference type="GO" id="GO:0002758">
    <property type="term" value="P:innate immune response-activating signaling pathway"/>
    <property type="evidence" value="ECO:0007669"/>
    <property type="project" value="UniProtKB-ARBA"/>
</dbReference>
<organism evidence="6 7">
    <name type="scientific">Eragrostis curvula</name>
    <name type="common">weeping love grass</name>
    <dbReference type="NCBI Taxonomy" id="38414"/>
    <lineage>
        <taxon>Eukaryota</taxon>
        <taxon>Viridiplantae</taxon>
        <taxon>Streptophyta</taxon>
        <taxon>Embryophyta</taxon>
        <taxon>Tracheophyta</taxon>
        <taxon>Spermatophyta</taxon>
        <taxon>Magnoliopsida</taxon>
        <taxon>Liliopsida</taxon>
        <taxon>Poales</taxon>
        <taxon>Poaceae</taxon>
        <taxon>PACMAD clade</taxon>
        <taxon>Chloridoideae</taxon>
        <taxon>Eragrostideae</taxon>
        <taxon>Eragrostidinae</taxon>
        <taxon>Eragrostis</taxon>
    </lineage>
</organism>
<dbReference type="GO" id="GO:0009626">
    <property type="term" value="P:plant-type hypersensitive response"/>
    <property type="evidence" value="ECO:0007669"/>
    <property type="project" value="UniProtKB-ARBA"/>
</dbReference>
<dbReference type="Pfam" id="PF00931">
    <property type="entry name" value="NB-ARC"/>
    <property type="match status" value="1"/>
</dbReference>
<dbReference type="PRINTS" id="PR00364">
    <property type="entry name" value="DISEASERSIST"/>
</dbReference>
<dbReference type="EMBL" id="RWGY01000005">
    <property type="protein sequence ID" value="TVU42721.1"/>
    <property type="molecule type" value="Genomic_DNA"/>
</dbReference>
<dbReference type="InterPro" id="IPR044974">
    <property type="entry name" value="Disease_R_plants"/>
</dbReference>
<evidence type="ECO:0000313" key="7">
    <source>
        <dbReference type="Proteomes" id="UP000324897"/>
    </source>
</evidence>
<proteinExistence type="predicted"/>
<dbReference type="GO" id="GO:0042742">
    <property type="term" value="P:defense response to bacterium"/>
    <property type="evidence" value="ECO:0007669"/>
    <property type="project" value="UniProtKB-ARBA"/>
</dbReference>
<protein>
    <submittedName>
        <fullName evidence="6">Uncharacterized protein</fullName>
    </submittedName>
</protein>
<dbReference type="InterPro" id="IPR058922">
    <property type="entry name" value="WHD_DRP"/>
</dbReference>
<dbReference type="InterPro" id="IPR002182">
    <property type="entry name" value="NB-ARC"/>
</dbReference>
<dbReference type="InterPro" id="IPR036388">
    <property type="entry name" value="WH-like_DNA-bd_sf"/>
</dbReference>
<keyword evidence="7" id="KW-1185">Reference proteome</keyword>
<dbReference type="Pfam" id="PF23598">
    <property type="entry name" value="LRR_14"/>
    <property type="match status" value="1"/>
</dbReference>
<dbReference type="AlphaFoldDB" id="A0A5J9W421"/>
<dbReference type="Pfam" id="PF23559">
    <property type="entry name" value="WHD_DRP"/>
    <property type="match status" value="1"/>
</dbReference>
<dbReference type="Proteomes" id="UP000324897">
    <property type="component" value="Unassembled WGS sequence"/>
</dbReference>
<keyword evidence="1" id="KW-0677">Repeat</keyword>
<evidence type="ECO:0000259" key="5">
    <source>
        <dbReference type="Pfam" id="PF23598"/>
    </source>
</evidence>
<reference evidence="6 7" key="1">
    <citation type="journal article" date="2019" name="Sci. Rep.">
        <title>A high-quality genome of Eragrostis curvula grass provides insights into Poaceae evolution and supports new strategies to enhance forage quality.</title>
        <authorList>
            <person name="Carballo J."/>
            <person name="Santos B.A.C.M."/>
            <person name="Zappacosta D."/>
            <person name="Garbus I."/>
            <person name="Selva J.P."/>
            <person name="Gallo C.A."/>
            <person name="Diaz A."/>
            <person name="Albertini E."/>
            <person name="Caccamo M."/>
            <person name="Echenique V."/>
        </authorList>
    </citation>
    <scope>NUCLEOTIDE SEQUENCE [LARGE SCALE GENOMIC DNA]</scope>
    <source>
        <strain evidence="7">cv. Victoria</strain>
        <tissue evidence="6">Leaf</tissue>
    </source>
</reference>
<accession>A0A5J9W421</accession>
<dbReference type="InterPro" id="IPR032675">
    <property type="entry name" value="LRR_dom_sf"/>
</dbReference>
<feature type="domain" description="Disease resistance R13L4/SHOC-2-like LRR" evidence="5">
    <location>
        <begin position="518"/>
        <end position="874"/>
    </location>
</feature>
<gene>
    <name evidence="6" type="ORF">EJB05_09142</name>
</gene>
<evidence type="ECO:0000256" key="2">
    <source>
        <dbReference type="ARBA" id="ARBA00022821"/>
    </source>
</evidence>
<dbReference type="PANTHER" id="PTHR23155">
    <property type="entry name" value="DISEASE RESISTANCE PROTEIN RP"/>
    <property type="match status" value="1"/>
</dbReference>
<dbReference type="FunFam" id="1.10.10.10:FF:000322">
    <property type="entry name" value="Probable disease resistance protein At1g63360"/>
    <property type="match status" value="1"/>
</dbReference>
<dbReference type="SUPFAM" id="SSF52058">
    <property type="entry name" value="L domain-like"/>
    <property type="match status" value="1"/>
</dbReference>
<feature type="domain" description="Disease resistance protein winged helix" evidence="4">
    <location>
        <begin position="393"/>
        <end position="466"/>
    </location>
</feature>
<dbReference type="InterPro" id="IPR055414">
    <property type="entry name" value="LRR_R13L4/SHOC2-like"/>
</dbReference>
<evidence type="ECO:0000313" key="6">
    <source>
        <dbReference type="EMBL" id="TVU42721.1"/>
    </source>
</evidence>
<dbReference type="SUPFAM" id="SSF52540">
    <property type="entry name" value="P-loop containing nucleoside triphosphate hydrolases"/>
    <property type="match status" value="1"/>
</dbReference>
<dbReference type="Gene3D" id="3.80.10.10">
    <property type="entry name" value="Ribonuclease Inhibitor"/>
    <property type="match status" value="1"/>
</dbReference>
<evidence type="ECO:0000256" key="1">
    <source>
        <dbReference type="ARBA" id="ARBA00022737"/>
    </source>
</evidence>
<evidence type="ECO:0000259" key="3">
    <source>
        <dbReference type="Pfam" id="PF00931"/>
    </source>
</evidence>
<dbReference type="Gene3D" id="1.10.10.10">
    <property type="entry name" value="Winged helix-like DNA-binding domain superfamily/Winged helix DNA-binding domain"/>
    <property type="match status" value="1"/>
</dbReference>
<dbReference type="OrthoDB" id="10263751at2759"/>
<evidence type="ECO:0000259" key="4">
    <source>
        <dbReference type="Pfam" id="PF23559"/>
    </source>
</evidence>
<comment type="caution">
    <text evidence="6">The sequence shown here is derived from an EMBL/GenBank/DDBJ whole genome shotgun (WGS) entry which is preliminary data.</text>
</comment>
<dbReference type="InterPro" id="IPR027417">
    <property type="entry name" value="P-loop_NTPase"/>
</dbReference>
<dbReference type="Gramene" id="TVU42721">
    <property type="protein sequence ID" value="TVU42721"/>
    <property type="gene ID" value="EJB05_09142"/>
</dbReference>
<sequence>MAMVSSSTGPINSVLHKLPVSPEFRGLTQALEGMKHQMLGFCVRGVLSSTLARRWLLQLREIAYDVEEWLDERLIHSGGRFQLKACSSADLAKIQKFKDRITDVQNRGKMFGLHIEPSEITVDPEDEKPRKLLLKDGYSCKQMPCLVDLSGSESEIVQHLMDDEEELKVVAILGPGGLGKTTLARYVFQKQQSNFDRTAFVYVGRNPSTDATLMDIARQVMPKSLLHDENIALRLYEFLRTKRYLIVIDSVWSVMDWTAITCALPDNNLGSRIVATTEMQHVANSCCIKPIDSVLLLQPLDDTDSRKLMLNRFSLLEEDCLPDSSIFQSSMFKMFGGNPLALGVAAGLIATKSAMLSEFRMPENSVLVMKKILNFGYADLPLQMKSCFLYLGVFPENKTIMKDRLIRRWIAEGFLHTSKEESERLTEIGERYFIELGRRGLIDLVFRETGDEAIGCTVNDVIHDFILSLSREENFFTMGEELCSGSYPCEKIRRFAHDCNRQVDANILVSSAAHLAGVRSVTVSGDTNGWMHLSAYKVLRVLDLEDASGLRSSQLRSIGSLLFLSYLGLKGSDVTALPREIKALEQLTTIDIRNTSVKYLPELGKMKLVSLLADHVVIPRGIETMNKLEELETILICSTDDLDRAAKLIKNSKLMALGVILGCADARGSYKHGLIQFLAVVKESNLHTLFIDDHSNLLLDCWGHTRLQQMVKFRLKLSPVFKVPGEMAYLKDVTHLHIEVDELEAGGLSILASLPNLLVLSLISRNLRKRCMLRNQELEDCFHCLRVFKFNCLDGRMGLNFGPGVMPQLRRFELSFDVAQTISGFGDLDFGIQHLTCLLQVDVYIKCCGALPSDVENVKAVIRGQVTKLPNNPLLNLKMD</sequence>
<dbReference type="Gene3D" id="3.40.50.300">
    <property type="entry name" value="P-loop containing nucleotide triphosphate hydrolases"/>
    <property type="match status" value="1"/>
</dbReference>
<feature type="domain" description="NB-ARC" evidence="3">
    <location>
        <begin position="155"/>
        <end position="288"/>
    </location>
</feature>